<dbReference type="AlphaFoldDB" id="A0A124GNK0"/>
<dbReference type="EMBL" id="LKAM01000004">
    <property type="protein sequence ID" value="KUM49071.1"/>
    <property type="molecule type" value="Genomic_DNA"/>
</dbReference>
<organism evidence="1">
    <name type="scientific">Picea glauca</name>
    <name type="common">White spruce</name>
    <name type="synonym">Pinus glauca</name>
    <dbReference type="NCBI Taxonomy" id="3330"/>
    <lineage>
        <taxon>Eukaryota</taxon>
        <taxon>Viridiplantae</taxon>
        <taxon>Streptophyta</taxon>
        <taxon>Embryophyta</taxon>
        <taxon>Tracheophyta</taxon>
        <taxon>Spermatophyta</taxon>
        <taxon>Pinopsida</taxon>
        <taxon>Pinidae</taxon>
        <taxon>Conifers I</taxon>
        <taxon>Pinales</taxon>
        <taxon>Pinaceae</taxon>
        <taxon>Picea</taxon>
    </lineage>
</organism>
<accession>A0A124GNK0</accession>
<keyword evidence="1" id="KW-0496">Mitochondrion</keyword>
<gene>
    <name evidence="1" type="ORF">ABT39_MTgene4408</name>
</gene>
<proteinExistence type="predicted"/>
<comment type="caution">
    <text evidence="1">The sequence shown here is derived from an EMBL/GenBank/DDBJ whole genome shotgun (WGS) entry which is preliminary data.</text>
</comment>
<evidence type="ECO:0000313" key="1">
    <source>
        <dbReference type="EMBL" id="KUM49071.1"/>
    </source>
</evidence>
<name>A0A124GNK0_PICGL</name>
<protein>
    <submittedName>
        <fullName evidence="1">Uncharacterized protein</fullName>
    </submittedName>
</protein>
<geneLocation type="mitochondrion" evidence="1"/>
<sequence length="37" mass="4281">MLLGPLLLQDLLLDMELYIPYIDALKGNLLHWLSRSV</sequence>
<reference evidence="1" key="1">
    <citation type="journal article" date="2015" name="Genome Biol. Evol.">
        <title>Organellar Genomes of White Spruce (Picea glauca): Assembly and Annotation.</title>
        <authorList>
            <person name="Jackman S.D."/>
            <person name="Warren R.L."/>
            <person name="Gibb E.A."/>
            <person name="Vandervalk B.P."/>
            <person name="Mohamadi H."/>
            <person name="Chu J."/>
            <person name="Raymond A."/>
            <person name="Pleasance S."/>
            <person name="Coope R."/>
            <person name="Wildung M.R."/>
            <person name="Ritland C.E."/>
            <person name="Bousquet J."/>
            <person name="Jones S.J."/>
            <person name="Bohlmann J."/>
            <person name="Birol I."/>
        </authorList>
    </citation>
    <scope>NUCLEOTIDE SEQUENCE [LARGE SCALE GENOMIC DNA]</scope>
    <source>
        <tissue evidence="1">Flushing bud</tissue>
    </source>
</reference>